<dbReference type="AlphaFoldDB" id="A0A5Q0CFC1"/>
<keyword evidence="3" id="KW-1185">Reference proteome</keyword>
<evidence type="ECO:0000256" key="1">
    <source>
        <dbReference type="SAM" id="Phobius"/>
    </source>
</evidence>
<keyword evidence="1" id="KW-0812">Transmembrane</keyword>
<proteinExistence type="predicted"/>
<feature type="transmembrane region" description="Helical" evidence="1">
    <location>
        <begin position="58"/>
        <end position="79"/>
    </location>
</feature>
<name>A0A5Q0CFC1_9HYPH</name>
<protein>
    <submittedName>
        <fullName evidence="2">DUF1109 family protein</fullName>
    </submittedName>
</protein>
<feature type="transmembrane region" description="Helical" evidence="1">
    <location>
        <begin position="91"/>
        <end position="112"/>
    </location>
</feature>
<dbReference type="RefSeq" id="WP_153273155.1">
    <property type="nucleotide sequence ID" value="NZ_CP043499.1"/>
</dbReference>
<dbReference type="EMBL" id="CP043499">
    <property type="protein sequence ID" value="QFY63184.1"/>
    <property type="molecule type" value="Genomic_DNA"/>
</dbReference>
<keyword evidence="2" id="KW-0614">Plasmid</keyword>
<dbReference type="Pfam" id="PF06532">
    <property type="entry name" value="NrsF"/>
    <property type="match status" value="1"/>
</dbReference>
<feature type="transmembrane region" description="Helical" evidence="1">
    <location>
        <begin position="188"/>
        <end position="209"/>
    </location>
</feature>
<geneLocation type="plasmid" evidence="2 3">
    <name>unnamed</name>
</geneLocation>
<gene>
    <name evidence="2" type="ORF">FZ934_23085</name>
</gene>
<feature type="transmembrane region" description="Helical" evidence="1">
    <location>
        <begin position="124"/>
        <end position="145"/>
    </location>
</feature>
<dbReference type="OrthoDB" id="9816468at2"/>
<evidence type="ECO:0000313" key="2">
    <source>
        <dbReference type="EMBL" id="QFY63184.1"/>
    </source>
</evidence>
<keyword evidence="1" id="KW-0472">Membrane</keyword>
<accession>A0A5Q0CFC1</accession>
<dbReference type="KEGG" id="rgr:FZ934_23085"/>
<dbReference type="Proteomes" id="UP000326881">
    <property type="component" value="Plasmid unnamed"/>
</dbReference>
<organism evidence="2 3">
    <name type="scientific">Rhizobium grahamii</name>
    <dbReference type="NCBI Taxonomy" id="1120045"/>
    <lineage>
        <taxon>Bacteria</taxon>
        <taxon>Pseudomonadati</taxon>
        <taxon>Pseudomonadota</taxon>
        <taxon>Alphaproteobacteria</taxon>
        <taxon>Hyphomicrobiales</taxon>
        <taxon>Rhizobiaceae</taxon>
        <taxon>Rhizobium/Agrobacterium group</taxon>
        <taxon>Rhizobium</taxon>
    </lineage>
</organism>
<evidence type="ECO:0000313" key="3">
    <source>
        <dbReference type="Proteomes" id="UP000326881"/>
    </source>
</evidence>
<feature type="transmembrane region" description="Helical" evidence="1">
    <location>
        <begin position="27"/>
        <end position="46"/>
    </location>
</feature>
<reference evidence="2 3" key="1">
    <citation type="submission" date="2019-08" db="EMBL/GenBank/DDBJ databases">
        <title>Prosopis cineraria nodule microbiome.</title>
        <authorList>
            <person name="Ali R."/>
            <person name="Chaluvadi S.R."/>
            <person name="Wang X."/>
        </authorList>
    </citation>
    <scope>NUCLEOTIDE SEQUENCE [LARGE SCALE GENOMIC DNA]</scope>
    <source>
        <strain evidence="2 3">BG7</strain>
        <plasmid evidence="2 3">unnamed</plasmid>
    </source>
</reference>
<dbReference type="InterPro" id="IPR009495">
    <property type="entry name" value="NrsF"/>
</dbReference>
<sequence length="211" mass="21784">MKTDDLISILAADAPVRSRLGPLLRGALVAGVLISAALLFSTIGIRHDMGTAIETARVLFKVFTTLTLAVTACSLVFRIGRPGAPLKSSALALLLPLSLVLAGVAMELTVIPESSWRAALVGRNAAFCVFFIPVLSLAPLAGFLWALKSAAPASPALGGAVAGLASAGLATALYAWHCPDDSPLFLATWYMIATAIVAAAGAIIGSRYLKW</sequence>
<feature type="transmembrane region" description="Helical" evidence="1">
    <location>
        <begin position="157"/>
        <end position="176"/>
    </location>
</feature>
<keyword evidence="1" id="KW-1133">Transmembrane helix</keyword>